<organism evidence="10 11">
    <name type="scientific">Zingiber officinale</name>
    <name type="common">Ginger</name>
    <name type="synonym">Amomum zingiber</name>
    <dbReference type="NCBI Taxonomy" id="94328"/>
    <lineage>
        <taxon>Eukaryota</taxon>
        <taxon>Viridiplantae</taxon>
        <taxon>Streptophyta</taxon>
        <taxon>Embryophyta</taxon>
        <taxon>Tracheophyta</taxon>
        <taxon>Spermatophyta</taxon>
        <taxon>Magnoliopsida</taxon>
        <taxon>Liliopsida</taxon>
        <taxon>Zingiberales</taxon>
        <taxon>Zingiberaceae</taxon>
        <taxon>Zingiber</taxon>
    </lineage>
</organism>
<dbReference type="InterPro" id="IPR001199">
    <property type="entry name" value="Cyt_B5-like_heme/steroid-bd"/>
</dbReference>
<feature type="domain" description="Cytochrome b5 heme-binding" evidence="9">
    <location>
        <begin position="110"/>
        <end position="186"/>
    </location>
</feature>
<dbReference type="GO" id="GO:0020037">
    <property type="term" value="F:heme binding"/>
    <property type="evidence" value="ECO:0007669"/>
    <property type="project" value="UniProtKB-UniRule"/>
</dbReference>
<evidence type="ECO:0000256" key="6">
    <source>
        <dbReference type="ARBA" id="ARBA00023136"/>
    </source>
</evidence>
<comment type="caution">
    <text evidence="10">The sequence shown here is derived from an EMBL/GenBank/DDBJ whole genome shotgun (WGS) entry which is preliminary data.</text>
</comment>
<feature type="transmembrane region" description="Helical" evidence="8">
    <location>
        <begin position="217"/>
        <end position="235"/>
    </location>
</feature>
<keyword evidence="8" id="KW-1133">Transmembrane helix</keyword>
<evidence type="ECO:0000256" key="3">
    <source>
        <dbReference type="ARBA" id="ARBA00022692"/>
    </source>
</evidence>
<evidence type="ECO:0000256" key="7">
    <source>
        <dbReference type="ARBA" id="ARBA00038168"/>
    </source>
</evidence>
<dbReference type="GO" id="GO:0046872">
    <property type="term" value="F:metal ion binding"/>
    <property type="evidence" value="ECO:0007669"/>
    <property type="project" value="UniProtKB-UniRule"/>
</dbReference>
<evidence type="ECO:0000256" key="1">
    <source>
        <dbReference type="ARBA" id="ARBA00004370"/>
    </source>
</evidence>
<dbReference type="PROSITE" id="PS00191">
    <property type="entry name" value="CYTOCHROME_B5_1"/>
    <property type="match status" value="1"/>
</dbReference>
<dbReference type="PANTHER" id="PTHR19359">
    <property type="entry name" value="CYTOCHROME B5"/>
    <property type="match status" value="1"/>
</dbReference>
<keyword evidence="3 8" id="KW-0812">Transmembrane</keyword>
<evidence type="ECO:0000256" key="5">
    <source>
        <dbReference type="ARBA" id="ARBA00023004"/>
    </source>
</evidence>
<evidence type="ECO:0000313" key="10">
    <source>
        <dbReference type="EMBL" id="KAG6484379.1"/>
    </source>
</evidence>
<evidence type="ECO:0000259" key="9">
    <source>
        <dbReference type="PROSITE" id="PS50255"/>
    </source>
</evidence>
<comment type="similarity">
    <text evidence="7 8">Belongs to the cytochrome b5 family.</text>
</comment>
<dbReference type="SUPFAM" id="SSF55856">
    <property type="entry name" value="Cytochrome b5-like heme/steroid binding domain"/>
    <property type="match status" value="1"/>
</dbReference>
<evidence type="ECO:0000256" key="4">
    <source>
        <dbReference type="ARBA" id="ARBA00022723"/>
    </source>
</evidence>
<dbReference type="EMBL" id="JACMSC010000015">
    <property type="protein sequence ID" value="KAG6484379.1"/>
    <property type="molecule type" value="Genomic_DNA"/>
</dbReference>
<keyword evidence="4 8" id="KW-0479">Metal-binding</keyword>
<dbReference type="PANTHER" id="PTHR19359:SF25">
    <property type="entry name" value="CYTOCHROME B5 HEME-BINDING DOMAIN-CONTAINING PROTEIN"/>
    <property type="match status" value="1"/>
</dbReference>
<dbReference type="GO" id="GO:0016020">
    <property type="term" value="C:membrane"/>
    <property type="evidence" value="ECO:0007669"/>
    <property type="project" value="UniProtKB-SubCell"/>
</dbReference>
<keyword evidence="11" id="KW-1185">Reference proteome</keyword>
<dbReference type="Proteomes" id="UP000734854">
    <property type="component" value="Unassembled WGS sequence"/>
</dbReference>
<dbReference type="InterPro" id="IPR050668">
    <property type="entry name" value="Cytochrome_b5"/>
</dbReference>
<dbReference type="InterPro" id="IPR018506">
    <property type="entry name" value="Cyt_B5_heme-BS"/>
</dbReference>
<proteinExistence type="inferred from homology"/>
<name>A0A8J5F7B9_ZINOF</name>
<gene>
    <name evidence="10" type="ORF">ZIOFF_052894</name>
</gene>
<dbReference type="PRINTS" id="PR00363">
    <property type="entry name" value="CYTOCHROMEB5"/>
</dbReference>
<dbReference type="FunFam" id="3.10.120.10:FF:000002">
    <property type="entry name" value="Cytochrome b5 type B"/>
    <property type="match status" value="1"/>
</dbReference>
<comment type="subcellular location">
    <subcellularLocation>
        <location evidence="1">Membrane</location>
    </subcellularLocation>
</comment>
<protein>
    <recommendedName>
        <fullName evidence="9">Cytochrome b5 heme-binding domain-containing protein</fullName>
    </recommendedName>
</protein>
<keyword evidence="2 8" id="KW-0349">Heme</keyword>
<keyword evidence="5 8" id="KW-0408">Iron</keyword>
<dbReference type="Gene3D" id="3.10.120.10">
    <property type="entry name" value="Cytochrome b5-like heme/steroid binding domain"/>
    <property type="match status" value="1"/>
</dbReference>
<evidence type="ECO:0000313" key="11">
    <source>
        <dbReference type="Proteomes" id="UP000734854"/>
    </source>
</evidence>
<accession>A0A8J5F7B9</accession>
<dbReference type="InterPro" id="IPR036400">
    <property type="entry name" value="Cyt_B5-like_heme/steroid_sf"/>
</dbReference>
<evidence type="ECO:0000256" key="8">
    <source>
        <dbReference type="RuleBase" id="RU362121"/>
    </source>
</evidence>
<keyword evidence="6 8" id="KW-0472">Membrane</keyword>
<dbReference type="Pfam" id="PF00173">
    <property type="entry name" value="Cyt-b5"/>
    <property type="match status" value="1"/>
</dbReference>
<dbReference type="PROSITE" id="PS50255">
    <property type="entry name" value="CYTOCHROME_B5_2"/>
    <property type="match status" value="1"/>
</dbReference>
<reference evidence="10 11" key="1">
    <citation type="submission" date="2020-08" db="EMBL/GenBank/DDBJ databases">
        <title>Plant Genome Project.</title>
        <authorList>
            <person name="Zhang R.-G."/>
        </authorList>
    </citation>
    <scope>NUCLEOTIDE SEQUENCE [LARGE SCALE GENOMIC DNA]</scope>
    <source>
        <tissue evidence="10">Rhizome</tissue>
    </source>
</reference>
<dbReference type="SMART" id="SM01117">
    <property type="entry name" value="Cyt-b5"/>
    <property type="match status" value="1"/>
</dbReference>
<dbReference type="AlphaFoldDB" id="A0A8J5F7B9"/>
<sequence length="238" mass="26535">MKLGPCLRNSVVSPNKGHPMVPGGRPFFLYLTSFHLNKAPQMNRKQSSGSMTNTTIFANKQANIWRRHCPCSSHPLLAWPYIGLPSHCAGDFDLTPKRARERSRAMATLSKLYSMREAAEHNTREDCWVVIDGKVYDVTSYLDEHPGGDDVLLSAAGRDSTEDFEEVGHSNDARELMQAYCVGELDPDHAVIPELEVFRKDQSSGFTNKLKNITFEYWAATAVIGIAVVAGILYSRKS</sequence>
<evidence type="ECO:0000256" key="2">
    <source>
        <dbReference type="ARBA" id="ARBA00022617"/>
    </source>
</evidence>